<sequence>MEISGKAVDAKTIAAFPDTCFTPPENPATPPGVPIPYPSFGFASDTEDGTGTVKIGGQTINIKNKSDLTKTSGTEAGCAAKKGVITSNNTGKEYFNSWSPNVKADGEPVIRFTDLATNNHGSTIANTPPWLHVCKANPGWTPTCQKLYEDYLFMYKPNKCAKGYEPHHIVDNCAFVRAGARASTKKSFKSAKKMAARVWKKLKNIFQSGSPHPGRNYNEDDAPCICLKDNMDHGEQHKVAHDVTRAEAKKANVKAKGGKWKYSQARAAGVKSVKKAANLTDAQAECIKIVLDSYYKDQMGCTDSTEVGGPETSAPTATSFATGHGGNANVSAVPS</sequence>
<name>A0ABZ0VML3_9HYPH</name>
<dbReference type="Proteomes" id="UP001322481">
    <property type="component" value="Chromosome"/>
</dbReference>
<evidence type="ECO:0000256" key="1">
    <source>
        <dbReference type="SAM" id="MobiDB-lite"/>
    </source>
</evidence>
<proteinExistence type="predicted"/>
<evidence type="ECO:0000313" key="2">
    <source>
        <dbReference type="EMBL" id="WQB97559.1"/>
    </source>
</evidence>
<dbReference type="Pfam" id="PF13665">
    <property type="entry name" value="Tox-PAAR-like"/>
    <property type="match status" value="1"/>
</dbReference>
<dbReference type="EMBL" id="CP139858">
    <property type="protein sequence ID" value="WQB97559.1"/>
    <property type="molecule type" value="Genomic_DNA"/>
</dbReference>
<gene>
    <name evidence="2" type="ORF">U0R22_001695</name>
</gene>
<keyword evidence="3" id="KW-1185">Reference proteome</keyword>
<feature type="region of interest" description="Disordered" evidence="1">
    <location>
        <begin position="303"/>
        <end position="335"/>
    </location>
</feature>
<organism evidence="2 3">
    <name type="scientific">Mesorhizobium huakuii</name>
    <dbReference type="NCBI Taxonomy" id="28104"/>
    <lineage>
        <taxon>Bacteria</taxon>
        <taxon>Pseudomonadati</taxon>
        <taxon>Pseudomonadota</taxon>
        <taxon>Alphaproteobacteria</taxon>
        <taxon>Hyphomicrobiales</taxon>
        <taxon>Phyllobacteriaceae</taxon>
        <taxon>Mesorhizobium</taxon>
    </lineage>
</organism>
<evidence type="ECO:0000313" key="3">
    <source>
        <dbReference type="Proteomes" id="UP001322481"/>
    </source>
</evidence>
<protein>
    <submittedName>
        <fullName evidence="2">PAAR-like domain-containing protein</fullName>
    </submittedName>
</protein>
<accession>A0ABZ0VML3</accession>
<reference evidence="2 3" key="1">
    <citation type="submission" date="2023-11" db="EMBL/GenBank/DDBJ databases">
        <authorList>
            <person name="Panchal A.K."/>
            <person name="Meaney J.S."/>
            <person name="Karas B.J."/>
            <person name="diCenzo G.C."/>
        </authorList>
    </citation>
    <scope>NUCLEOTIDE SEQUENCE [LARGE SCALE GENOMIC DNA]</scope>
    <source>
        <strain evidence="2 3">NZP2235</strain>
    </source>
</reference>
<dbReference type="RefSeq" id="WP_322418152.1">
    <property type="nucleotide sequence ID" value="NZ_CP139858.1"/>
</dbReference>